<sequence length="258" mass="28163">MLPSPHLNSRPPSFIPWPCQWTTKASSDLTGGNCPPPRHHQQKGSNRSSLGYERPDECGNRCGRGGMGGGPSITTPVTGSLVWQLHEARIIVPSTRSLCSSLSPLPHLGSLSLQLEDIHTHTQFGTLPLLRIRCAMLLLHMRSPASPSRNPSLNLHQPEGELSAAPSTPSFSFTLPMVNGSPWPAREEVDSSGFKYASRALSILPCHVRLSCLLLCFTMFTSPLSLSLRTISASQLREPLIIHLYSTPPFVTFRPSQS</sequence>
<dbReference type="RefSeq" id="XP_062772301.1">
    <property type="nucleotide sequence ID" value="XM_062916250.1"/>
</dbReference>
<name>A0AAX4HWD7_9PEZI</name>
<keyword evidence="3" id="KW-1185">Reference proteome</keyword>
<organism evidence="2 3">
    <name type="scientific">Colletotrichum destructivum</name>
    <dbReference type="NCBI Taxonomy" id="34406"/>
    <lineage>
        <taxon>Eukaryota</taxon>
        <taxon>Fungi</taxon>
        <taxon>Dikarya</taxon>
        <taxon>Ascomycota</taxon>
        <taxon>Pezizomycotina</taxon>
        <taxon>Sordariomycetes</taxon>
        <taxon>Hypocreomycetidae</taxon>
        <taxon>Glomerellales</taxon>
        <taxon>Glomerellaceae</taxon>
        <taxon>Colletotrichum</taxon>
        <taxon>Colletotrichum destructivum species complex</taxon>
    </lineage>
</organism>
<gene>
    <name evidence="2" type="ORF">CDEST_00091</name>
</gene>
<evidence type="ECO:0000313" key="3">
    <source>
        <dbReference type="Proteomes" id="UP001322277"/>
    </source>
</evidence>
<dbReference type="AlphaFoldDB" id="A0AAX4HWD7"/>
<dbReference type="Proteomes" id="UP001322277">
    <property type="component" value="Chromosome 1"/>
</dbReference>
<reference evidence="3" key="1">
    <citation type="journal article" date="2023" name="bioRxiv">
        <title>Complete genome of the Medicago anthracnose fungus, Colletotrichum destructivum, reveals a mini-chromosome-like region within a core chromosome.</title>
        <authorList>
            <person name="Lapalu N."/>
            <person name="Simon A."/>
            <person name="Lu A."/>
            <person name="Plaumann P.-L."/>
            <person name="Amselem J."/>
            <person name="Pigne S."/>
            <person name="Auger A."/>
            <person name="Koch C."/>
            <person name="Dallery J.-F."/>
            <person name="O'Connell R.J."/>
        </authorList>
    </citation>
    <scope>NUCLEOTIDE SEQUENCE [LARGE SCALE GENOMIC DNA]</scope>
    <source>
        <strain evidence="3">CBS 520.97</strain>
    </source>
</reference>
<protein>
    <submittedName>
        <fullName evidence="2">Uncharacterized protein</fullName>
    </submittedName>
</protein>
<evidence type="ECO:0000256" key="1">
    <source>
        <dbReference type="SAM" id="MobiDB-lite"/>
    </source>
</evidence>
<dbReference type="GeneID" id="87936594"/>
<proteinExistence type="predicted"/>
<evidence type="ECO:0000313" key="2">
    <source>
        <dbReference type="EMBL" id="WQF75077.1"/>
    </source>
</evidence>
<dbReference type="KEGG" id="cdet:87936594"/>
<feature type="region of interest" description="Disordered" evidence="1">
    <location>
        <begin position="26"/>
        <end position="54"/>
    </location>
</feature>
<accession>A0AAX4HWD7</accession>
<dbReference type="EMBL" id="CP137305">
    <property type="protein sequence ID" value="WQF75077.1"/>
    <property type="molecule type" value="Genomic_DNA"/>
</dbReference>